<sequence>MLETIKDNALGRAGASAVKHEVIKPHVHEVNTVIDKDVHEDHYHRTVQPVLDREVLPEKHTAKLGAVQHREFDHRDQRIAQTAPPRTPSSSRLRSALASF</sequence>
<evidence type="ECO:0000256" key="1">
    <source>
        <dbReference type="SAM" id="MobiDB-lite"/>
    </source>
</evidence>
<dbReference type="Proteomes" id="UP000001067">
    <property type="component" value="Unassembled WGS sequence"/>
</dbReference>
<keyword evidence="3" id="KW-1185">Reference proteome</keyword>
<dbReference type="KEGG" id="pte:PTT_14469"/>
<dbReference type="AlphaFoldDB" id="E3RY86"/>
<accession>E3RY86</accession>
<dbReference type="PANTHER" id="PTHR38703">
    <property type="entry name" value="CHROMOSOME 8, WHOLE GENOME SHOTGUN SEQUENCE"/>
    <property type="match status" value="1"/>
</dbReference>
<evidence type="ECO:0000313" key="2">
    <source>
        <dbReference type="EMBL" id="EFQ89292.1"/>
    </source>
</evidence>
<gene>
    <name evidence="2" type="ORF">PTT_14469</name>
</gene>
<protein>
    <submittedName>
        <fullName evidence="2">Uncharacterized protein</fullName>
    </submittedName>
</protein>
<dbReference type="PANTHER" id="PTHR38703:SF1">
    <property type="entry name" value="ALLERGEN"/>
    <property type="match status" value="1"/>
</dbReference>
<organism evidence="3">
    <name type="scientific">Pyrenophora teres f. teres (strain 0-1)</name>
    <name type="common">Barley net blotch fungus</name>
    <name type="synonym">Drechslera teres f. teres</name>
    <dbReference type="NCBI Taxonomy" id="861557"/>
    <lineage>
        <taxon>Eukaryota</taxon>
        <taxon>Fungi</taxon>
        <taxon>Dikarya</taxon>
        <taxon>Ascomycota</taxon>
        <taxon>Pezizomycotina</taxon>
        <taxon>Dothideomycetes</taxon>
        <taxon>Pleosporomycetidae</taxon>
        <taxon>Pleosporales</taxon>
        <taxon>Pleosporineae</taxon>
        <taxon>Pleosporaceae</taxon>
        <taxon>Pyrenophora</taxon>
    </lineage>
</organism>
<dbReference type="OrthoDB" id="2118965at2759"/>
<feature type="region of interest" description="Disordered" evidence="1">
    <location>
        <begin position="69"/>
        <end position="100"/>
    </location>
</feature>
<name>E3RY86_PYRTT</name>
<feature type="compositionally biased region" description="Basic and acidic residues" evidence="1">
    <location>
        <begin position="69"/>
        <end position="78"/>
    </location>
</feature>
<proteinExistence type="predicted"/>
<feature type="compositionally biased region" description="Low complexity" evidence="1">
    <location>
        <begin position="82"/>
        <end position="100"/>
    </location>
</feature>
<evidence type="ECO:0000313" key="3">
    <source>
        <dbReference type="Proteomes" id="UP000001067"/>
    </source>
</evidence>
<reference evidence="2 3" key="1">
    <citation type="journal article" date="2010" name="Genome Biol.">
        <title>A first genome assembly of the barley fungal pathogen Pyrenophora teres f. teres.</title>
        <authorList>
            <person name="Ellwood S.R."/>
            <person name="Liu Z."/>
            <person name="Syme R.A."/>
            <person name="Lai Z."/>
            <person name="Hane J.K."/>
            <person name="Keiper F."/>
            <person name="Moffat C.S."/>
            <person name="Oliver R.P."/>
            <person name="Friesen T.L."/>
        </authorList>
    </citation>
    <scope>NUCLEOTIDE SEQUENCE [LARGE SCALE GENOMIC DNA]</scope>
    <source>
        <strain evidence="2 3">0-1</strain>
    </source>
</reference>
<dbReference type="HOGENOM" id="CLU_2307470_0_0_1"/>
<dbReference type="EMBL" id="GL535833">
    <property type="protein sequence ID" value="EFQ89292.1"/>
    <property type="molecule type" value="Genomic_DNA"/>
</dbReference>